<gene>
    <name evidence="16" type="primary">mutY</name>
    <name evidence="16" type="ORF">GCM10007962_16950</name>
</gene>
<comment type="function">
    <text evidence="2">Adenine glycosylase active on G-A mispairs. MutY also corrects error-prone DNA synthesis past GO lesions which are due to the oxidatively damaged form of guanine: 7,8-dihydro-8-oxoguanine (8-oxo-dGTP).</text>
</comment>
<comment type="similarity">
    <text evidence="3 14">Belongs to the Nth/MutY family.</text>
</comment>
<sequence length="346" mass="39680">MIVSKTLINWYSNNKRELPWRQTKDPYCIWLSEIILQQTQIKQGLPYYESFLREFPTVFHLANADESQVLKLWQGLGYYSRARNLHATAKYIVEKLNGEFPSSYKELLQLKGVGDYTASAIASICFNEPAAVVDGNVYRVLSRYFGIDTPINSTQGKKEFKLLAQQLIDIENPADFNQAIMEFGAVQCKPQNPNCSICPLQDSCVALQKSSINQLPVKTKPNKVSKKHFNFLVLISKDNKTILEKREGKGIWQNLYQFPLIETKTAVTEKNISKQLSTHELLKEVDFEVSLYNDNTIIHKLSHQHLHTKFWIIHVDNLNGDAIPIDNIHSYPVPILIGNFIDAFNF</sequence>
<accession>A0A8J3BID1</accession>
<dbReference type="Gene3D" id="1.10.340.30">
    <property type="entry name" value="Hypothetical protein, domain 2"/>
    <property type="match status" value="1"/>
</dbReference>
<dbReference type="InterPro" id="IPR005760">
    <property type="entry name" value="A/G_AdeGlyc_MutY"/>
</dbReference>
<dbReference type="PANTHER" id="PTHR42944:SF1">
    <property type="entry name" value="ADENINE DNA GLYCOSYLASE"/>
    <property type="match status" value="1"/>
</dbReference>
<dbReference type="InterPro" id="IPR000445">
    <property type="entry name" value="HhH_motif"/>
</dbReference>
<protein>
    <recommendedName>
        <fullName evidence="5 14">Adenine DNA glycosylase</fullName>
        <ecNumber evidence="4 14">3.2.2.31</ecNumber>
    </recommendedName>
</protein>
<dbReference type="FunFam" id="1.10.340.30:FF:000002">
    <property type="entry name" value="Adenine DNA glycosylase"/>
    <property type="match status" value="1"/>
</dbReference>
<dbReference type="Gene3D" id="1.10.1670.10">
    <property type="entry name" value="Helix-hairpin-Helix base-excision DNA repair enzymes (C-terminal)"/>
    <property type="match status" value="1"/>
</dbReference>
<evidence type="ECO:0000256" key="10">
    <source>
        <dbReference type="ARBA" id="ARBA00023004"/>
    </source>
</evidence>
<dbReference type="GO" id="GO:0006298">
    <property type="term" value="P:mismatch repair"/>
    <property type="evidence" value="ECO:0007669"/>
    <property type="project" value="TreeGrafter"/>
</dbReference>
<evidence type="ECO:0000256" key="13">
    <source>
        <dbReference type="ARBA" id="ARBA00023295"/>
    </source>
</evidence>
<dbReference type="Pfam" id="PF14815">
    <property type="entry name" value="NUDIX_4"/>
    <property type="match status" value="1"/>
</dbReference>
<evidence type="ECO:0000256" key="14">
    <source>
        <dbReference type="RuleBase" id="RU365096"/>
    </source>
</evidence>
<evidence type="ECO:0000256" key="6">
    <source>
        <dbReference type="ARBA" id="ARBA00022485"/>
    </source>
</evidence>
<dbReference type="SUPFAM" id="SSF48150">
    <property type="entry name" value="DNA-glycosylase"/>
    <property type="match status" value="1"/>
</dbReference>
<dbReference type="AlphaFoldDB" id="A0A8J3BID1"/>
<name>A0A8J3BID1_9FLAO</name>
<dbReference type="GO" id="GO:0051539">
    <property type="term" value="F:4 iron, 4 sulfur cluster binding"/>
    <property type="evidence" value="ECO:0007669"/>
    <property type="project" value="UniProtKB-UniRule"/>
</dbReference>
<comment type="caution">
    <text evidence="16">The sequence shown here is derived from an EMBL/GenBank/DDBJ whole genome shotgun (WGS) entry which is preliminary data.</text>
</comment>
<dbReference type="InterPro" id="IPR029119">
    <property type="entry name" value="MutY_C"/>
</dbReference>
<keyword evidence="7" id="KW-0479">Metal-binding</keyword>
<evidence type="ECO:0000256" key="7">
    <source>
        <dbReference type="ARBA" id="ARBA00022723"/>
    </source>
</evidence>
<comment type="cofactor">
    <cofactor evidence="14">
        <name>[4Fe-4S] cluster</name>
        <dbReference type="ChEBI" id="CHEBI:49883"/>
    </cofactor>
    <text evidence="14">Binds 1 [4Fe-4S] cluster.</text>
</comment>
<dbReference type="InterPro" id="IPR011257">
    <property type="entry name" value="DNA_glycosylase"/>
</dbReference>
<keyword evidence="8 14" id="KW-0227">DNA damage</keyword>
<dbReference type="EC" id="3.2.2.31" evidence="4 14"/>
<dbReference type="Pfam" id="PF10576">
    <property type="entry name" value="EndIII_4Fe-2S"/>
    <property type="match status" value="1"/>
</dbReference>
<evidence type="ECO:0000313" key="17">
    <source>
        <dbReference type="Proteomes" id="UP000612329"/>
    </source>
</evidence>
<dbReference type="CDD" id="cd03431">
    <property type="entry name" value="NUDIX_DNA_Glycosylase_C-MutY"/>
    <property type="match status" value="1"/>
</dbReference>
<evidence type="ECO:0000256" key="11">
    <source>
        <dbReference type="ARBA" id="ARBA00023014"/>
    </source>
</evidence>
<evidence type="ECO:0000256" key="5">
    <source>
        <dbReference type="ARBA" id="ARBA00022023"/>
    </source>
</evidence>
<dbReference type="PANTHER" id="PTHR42944">
    <property type="entry name" value="ADENINE DNA GLYCOSYLASE"/>
    <property type="match status" value="1"/>
</dbReference>
<dbReference type="InterPro" id="IPR015797">
    <property type="entry name" value="NUDIX_hydrolase-like_dom_sf"/>
</dbReference>
<dbReference type="SUPFAM" id="SSF55811">
    <property type="entry name" value="Nudix"/>
    <property type="match status" value="1"/>
</dbReference>
<dbReference type="GO" id="GO:0032357">
    <property type="term" value="F:oxidized purine DNA binding"/>
    <property type="evidence" value="ECO:0007669"/>
    <property type="project" value="TreeGrafter"/>
</dbReference>
<dbReference type="Pfam" id="PF00633">
    <property type="entry name" value="HHH"/>
    <property type="match status" value="1"/>
</dbReference>
<dbReference type="Proteomes" id="UP000612329">
    <property type="component" value="Unassembled WGS sequence"/>
</dbReference>
<dbReference type="RefSeq" id="WP_188652009.1">
    <property type="nucleotide sequence ID" value="NZ_BMNR01000003.1"/>
</dbReference>
<dbReference type="GO" id="GO:0034039">
    <property type="term" value="F:8-oxo-7,8-dihydroguanine DNA N-glycosylase activity"/>
    <property type="evidence" value="ECO:0007669"/>
    <property type="project" value="TreeGrafter"/>
</dbReference>
<dbReference type="InterPro" id="IPR003651">
    <property type="entry name" value="Endonuclease3_FeS-loop_motif"/>
</dbReference>
<proteinExistence type="inferred from homology"/>
<dbReference type="GO" id="GO:0035485">
    <property type="term" value="F:adenine/guanine mispair binding"/>
    <property type="evidence" value="ECO:0007669"/>
    <property type="project" value="TreeGrafter"/>
</dbReference>
<keyword evidence="10 14" id="KW-0408">Iron</keyword>
<evidence type="ECO:0000256" key="3">
    <source>
        <dbReference type="ARBA" id="ARBA00008343"/>
    </source>
</evidence>
<dbReference type="GO" id="GO:0046872">
    <property type="term" value="F:metal ion binding"/>
    <property type="evidence" value="ECO:0007669"/>
    <property type="project" value="UniProtKB-UniRule"/>
</dbReference>
<keyword evidence="17" id="KW-1185">Reference proteome</keyword>
<dbReference type="InterPro" id="IPR023170">
    <property type="entry name" value="HhH_base_excis_C"/>
</dbReference>
<evidence type="ECO:0000256" key="2">
    <source>
        <dbReference type="ARBA" id="ARBA00002933"/>
    </source>
</evidence>
<dbReference type="Gene3D" id="3.90.79.10">
    <property type="entry name" value="Nucleoside Triphosphate Pyrophosphohydrolase"/>
    <property type="match status" value="1"/>
</dbReference>
<organism evidence="16 17">
    <name type="scientific">Yeosuana aromativorans</name>
    <dbReference type="NCBI Taxonomy" id="288019"/>
    <lineage>
        <taxon>Bacteria</taxon>
        <taxon>Pseudomonadati</taxon>
        <taxon>Bacteroidota</taxon>
        <taxon>Flavobacteriia</taxon>
        <taxon>Flavobacteriales</taxon>
        <taxon>Flavobacteriaceae</taxon>
        <taxon>Yeosuana</taxon>
    </lineage>
</organism>
<evidence type="ECO:0000256" key="9">
    <source>
        <dbReference type="ARBA" id="ARBA00022801"/>
    </source>
</evidence>
<dbReference type="InterPro" id="IPR044298">
    <property type="entry name" value="MIG/MutY"/>
</dbReference>
<evidence type="ECO:0000256" key="8">
    <source>
        <dbReference type="ARBA" id="ARBA00022763"/>
    </source>
</evidence>
<comment type="catalytic activity">
    <reaction evidence="1 14">
        <text>Hydrolyzes free adenine bases from 7,8-dihydro-8-oxoguanine:adenine mismatched double-stranded DNA, leaving an apurinic site.</text>
        <dbReference type="EC" id="3.2.2.31"/>
    </reaction>
</comment>
<dbReference type="CDD" id="cd00056">
    <property type="entry name" value="ENDO3c"/>
    <property type="match status" value="1"/>
</dbReference>
<keyword evidence="11" id="KW-0411">Iron-sulfur</keyword>
<keyword evidence="13 14" id="KW-0326">Glycosidase</keyword>
<keyword evidence="6" id="KW-0004">4Fe-4S</keyword>
<dbReference type="GO" id="GO:0006284">
    <property type="term" value="P:base-excision repair"/>
    <property type="evidence" value="ECO:0007669"/>
    <property type="project" value="UniProtKB-UniRule"/>
</dbReference>
<evidence type="ECO:0000256" key="12">
    <source>
        <dbReference type="ARBA" id="ARBA00023204"/>
    </source>
</evidence>
<reference evidence="16" key="1">
    <citation type="journal article" date="2014" name="Int. J. Syst. Evol. Microbiol.">
        <title>Complete genome sequence of Corynebacterium casei LMG S-19264T (=DSM 44701T), isolated from a smear-ripened cheese.</title>
        <authorList>
            <consortium name="US DOE Joint Genome Institute (JGI-PGF)"/>
            <person name="Walter F."/>
            <person name="Albersmeier A."/>
            <person name="Kalinowski J."/>
            <person name="Ruckert C."/>
        </authorList>
    </citation>
    <scope>NUCLEOTIDE SEQUENCE</scope>
    <source>
        <strain evidence="16">JCM 12862</strain>
    </source>
</reference>
<evidence type="ECO:0000313" key="16">
    <source>
        <dbReference type="EMBL" id="GGK23358.1"/>
    </source>
</evidence>
<keyword evidence="12" id="KW-0234">DNA repair</keyword>
<evidence type="ECO:0000259" key="15">
    <source>
        <dbReference type="SMART" id="SM00478"/>
    </source>
</evidence>
<evidence type="ECO:0000256" key="4">
    <source>
        <dbReference type="ARBA" id="ARBA00012045"/>
    </source>
</evidence>
<feature type="domain" description="HhH-GPD" evidence="15">
    <location>
        <begin position="35"/>
        <end position="186"/>
    </location>
</feature>
<dbReference type="InterPro" id="IPR003265">
    <property type="entry name" value="HhH-GPD_domain"/>
</dbReference>
<dbReference type="SMART" id="SM00478">
    <property type="entry name" value="ENDO3c"/>
    <property type="match status" value="1"/>
</dbReference>
<keyword evidence="9" id="KW-0378">Hydrolase</keyword>
<dbReference type="Pfam" id="PF00730">
    <property type="entry name" value="HhH-GPD"/>
    <property type="match status" value="1"/>
</dbReference>
<dbReference type="GO" id="GO:0000701">
    <property type="term" value="F:purine-specific mismatch base pair DNA N-glycosylase activity"/>
    <property type="evidence" value="ECO:0007669"/>
    <property type="project" value="UniProtKB-EC"/>
</dbReference>
<evidence type="ECO:0000256" key="1">
    <source>
        <dbReference type="ARBA" id="ARBA00000843"/>
    </source>
</evidence>
<dbReference type="EMBL" id="BMNR01000003">
    <property type="protein sequence ID" value="GGK23358.1"/>
    <property type="molecule type" value="Genomic_DNA"/>
</dbReference>
<reference evidence="16" key="2">
    <citation type="submission" date="2020-09" db="EMBL/GenBank/DDBJ databases">
        <authorList>
            <person name="Sun Q."/>
            <person name="Ohkuma M."/>
        </authorList>
    </citation>
    <scope>NUCLEOTIDE SEQUENCE</scope>
    <source>
        <strain evidence="16">JCM 12862</strain>
    </source>
</reference>
<dbReference type="NCBIfam" id="TIGR01084">
    <property type="entry name" value="mutY"/>
    <property type="match status" value="1"/>
</dbReference>